<dbReference type="RefSeq" id="WP_093879938.1">
    <property type="nucleotide sequence ID" value="NZ_FOCD01000001.1"/>
</dbReference>
<name>A0AAX2EDB7_9BACI</name>
<dbReference type="EMBL" id="FOCD01000001">
    <property type="protein sequence ID" value="SEM79635.1"/>
    <property type="molecule type" value="Genomic_DNA"/>
</dbReference>
<sequence length="353" mass="40449">MAKQPVIVFGYELWTTKFTGNSVKEDRFDFELLDTLLKKILEVPIKERAFKNKKKNKSINLLSYKDSDDSDLVEGVFSTARYGKEQKIIDIPDQTEAGLKGKNQGVLSQVNFIIDKATGLLLVEKDSEGVARRQLILGFLKYHKGLIYDYIEQFNKQFSPNKIHKNNFVSVKSLPPKTFFEDIKDFASIKDAYYYKDINQDDNKNNEASNFMYQYQKADKEGMKGVTRVKVSFENTLRGGSVRHVEKFFKKLFEAQNYDALAPNKNNEYDDVDGFGASGRLQSGRTRTIELENIQRAFDVSVEHSEGGIPSVSDLIEQMVYIAKHDNPLEYKRGIEQFTGVNLNEEEDGKEDS</sequence>
<evidence type="ECO:0000313" key="2">
    <source>
        <dbReference type="Proteomes" id="UP000199735"/>
    </source>
</evidence>
<proteinExistence type="predicted"/>
<reference evidence="1 2" key="1">
    <citation type="submission" date="2016-10" db="EMBL/GenBank/DDBJ databases">
        <authorList>
            <person name="Varghese N."/>
            <person name="Submissions S."/>
        </authorList>
    </citation>
    <scope>NUCLEOTIDE SEQUENCE [LARGE SCALE GENOMIC DNA]</scope>
    <source>
        <strain evidence="1 2">DSM 21619</strain>
    </source>
</reference>
<evidence type="ECO:0000313" key="1">
    <source>
        <dbReference type="EMBL" id="SEM79635.1"/>
    </source>
</evidence>
<accession>A0AAX2EDB7</accession>
<comment type="caution">
    <text evidence="1">The sequence shown here is derived from an EMBL/GenBank/DDBJ whole genome shotgun (WGS) entry which is preliminary data.</text>
</comment>
<evidence type="ECO:0008006" key="3">
    <source>
        <dbReference type="Google" id="ProtNLM"/>
    </source>
</evidence>
<organism evidence="1 2">
    <name type="scientific">Terribacillus saccharophilus</name>
    <dbReference type="NCBI Taxonomy" id="361277"/>
    <lineage>
        <taxon>Bacteria</taxon>
        <taxon>Bacillati</taxon>
        <taxon>Bacillota</taxon>
        <taxon>Bacilli</taxon>
        <taxon>Bacillales</taxon>
        <taxon>Bacillaceae</taxon>
        <taxon>Terribacillus</taxon>
    </lineage>
</organism>
<gene>
    <name evidence="1" type="ORF">SAMN04489762_1059</name>
</gene>
<dbReference type="Proteomes" id="UP000199735">
    <property type="component" value="Unassembled WGS sequence"/>
</dbReference>
<dbReference type="AlphaFoldDB" id="A0AAX2EDB7"/>
<protein>
    <recommendedName>
        <fullName evidence="3">CRISPR-associated protein</fullName>
    </recommendedName>
</protein>